<dbReference type="InterPro" id="IPR003340">
    <property type="entry name" value="B3_DNA-bd"/>
</dbReference>
<dbReference type="Gene3D" id="2.40.330.10">
    <property type="entry name" value="DNA-binding pseudobarrel domain"/>
    <property type="match status" value="1"/>
</dbReference>
<dbReference type="InterPro" id="IPR015300">
    <property type="entry name" value="DNA-bd_pseudobarrel_sf"/>
</dbReference>
<gene>
    <name evidence="6" type="ORF">FSB_LOCUS18567</name>
</gene>
<dbReference type="PANTHER" id="PTHR34269">
    <property type="entry name" value="TRANSCRIPTION FACTOR B3-DOMAIN FAMILY-RELATED"/>
    <property type="match status" value="1"/>
</dbReference>
<dbReference type="AlphaFoldDB" id="A0A2N9FU33"/>
<evidence type="ECO:0000256" key="4">
    <source>
        <dbReference type="ARBA" id="ARBA00023163"/>
    </source>
</evidence>
<evidence type="ECO:0000256" key="5">
    <source>
        <dbReference type="ARBA" id="ARBA00023242"/>
    </source>
</evidence>
<proteinExistence type="predicted"/>
<dbReference type="GO" id="GO:0003677">
    <property type="term" value="F:DNA binding"/>
    <property type="evidence" value="ECO:0007669"/>
    <property type="project" value="UniProtKB-KW"/>
</dbReference>
<evidence type="ECO:0008006" key="7">
    <source>
        <dbReference type="Google" id="ProtNLM"/>
    </source>
</evidence>
<dbReference type="InterPro" id="IPR051442">
    <property type="entry name" value="B3_domain"/>
</dbReference>
<sequence length="389" mass="43857">MGDPLRSSKPSSYGVPFDQQLGEKLGLFCEPKTREAVTLKPLVISHIVKEKTSIPEPMKPMAMSMLELSLSFDAKTENFISDEIMISSASESRVKEPIFSNFMPIPEIDQVQVSRENVFATKTHDGSEEVSTELKLGYGSCITKKSKLEPSLSFEAKPENSTTDEIISPFASERREKESIFYNFIPIPEVDQYQRSKEYVFATKTHDESEEVSTELKLGYGTCIPQKRKATENLVNLSLSSTALGAKRMKLNSHEGPNGVSLELKLGIDPWVIKKRIKTSDIGDLSRLLLPADLVKKHILPLWNAERIEKIKDGVGVGVWDCDTKSEHQLLFKQWASNGSYVLIGKWTVEFVKRRGLKKDDEIGLYWDRSNSRFSFSILKRALGNRSSL</sequence>
<organism evidence="6">
    <name type="scientific">Fagus sylvatica</name>
    <name type="common">Beechnut</name>
    <dbReference type="NCBI Taxonomy" id="28930"/>
    <lineage>
        <taxon>Eukaryota</taxon>
        <taxon>Viridiplantae</taxon>
        <taxon>Streptophyta</taxon>
        <taxon>Embryophyta</taxon>
        <taxon>Tracheophyta</taxon>
        <taxon>Spermatophyta</taxon>
        <taxon>Magnoliopsida</taxon>
        <taxon>eudicotyledons</taxon>
        <taxon>Gunneridae</taxon>
        <taxon>Pentapetalae</taxon>
        <taxon>rosids</taxon>
        <taxon>fabids</taxon>
        <taxon>Fagales</taxon>
        <taxon>Fagaceae</taxon>
        <taxon>Fagus</taxon>
    </lineage>
</organism>
<evidence type="ECO:0000256" key="2">
    <source>
        <dbReference type="ARBA" id="ARBA00023015"/>
    </source>
</evidence>
<evidence type="ECO:0000313" key="6">
    <source>
        <dbReference type="EMBL" id="SPC90685.1"/>
    </source>
</evidence>
<protein>
    <recommendedName>
        <fullName evidence="7">TF-B3 domain-containing protein</fullName>
    </recommendedName>
</protein>
<evidence type="ECO:0000256" key="3">
    <source>
        <dbReference type="ARBA" id="ARBA00023125"/>
    </source>
</evidence>
<accession>A0A2N9FU33</accession>
<dbReference type="CDD" id="cd10017">
    <property type="entry name" value="B3_DNA"/>
    <property type="match status" value="1"/>
</dbReference>
<keyword evidence="2" id="KW-0805">Transcription regulation</keyword>
<dbReference type="EMBL" id="OIVN01001169">
    <property type="protein sequence ID" value="SPC90685.1"/>
    <property type="molecule type" value="Genomic_DNA"/>
</dbReference>
<keyword evidence="4" id="KW-0804">Transcription</keyword>
<dbReference type="PANTHER" id="PTHR34269:SF11">
    <property type="entry name" value="B3 DOMAIN PROTEIN"/>
    <property type="match status" value="1"/>
</dbReference>
<dbReference type="SUPFAM" id="SSF101936">
    <property type="entry name" value="DNA-binding pseudobarrel domain"/>
    <property type="match status" value="1"/>
</dbReference>
<keyword evidence="3" id="KW-0238">DNA-binding</keyword>
<name>A0A2N9FU33_FAGSY</name>
<dbReference type="GO" id="GO:0005634">
    <property type="term" value="C:nucleus"/>
    <property type="evidence" value="ECO:0007669"/>
    <property type="project" value="UniProtKB-SubCell"/>
</dbReference>
<keyword evidence="5" id="KW-0539">Nucleus</keyword>
<reference evidence="6" key="1">
    <citation type="submission" date="2018-02" db="EMBL/GenBank/DDBJ databases">
        <authorList>
            <person name="Cohen D.B."/>
            <person name="Kent A.D."/>
        </authorList>
    </citation>
    <scope>NUCLEOTIDE SEQUENCE</scope>
</reference>
<evidence type="ECO:0000256" key="1">
    <source>
        <dbReference type="ARBA" id="ARBA00004123"/>
    </source>
</evidence>
<comment type="subcellular location">
    <subcellularLocation>
        <location evidence="1">Nucleus</location>
    </subcellularLocation>
</comment>